<protein>
    <submittedName>
        <fullName evidence="2">Copper amine oxidase N-terminal domain-containing protein</fullName>
    </submittedName>
</protein>
<dbReference type="PROSITE" id="PS51257">
    <property type="entry name" value="PROKAR_LIPOPROTEIN"/>
    <property type="match status" value="1"/>
</dbReference>
<gene>
    <name evidence="2" type="ORF">HPT30_28245</name>
</gene>
<sequence length="506" mass="55490">MRKIKSRALWFMPFIALVLVLAGCQSVGGFDVNKALLGDLDVKSSEYSTKLSLAAVPSSDKLSEEDQQIVDLINSLSLNVSNLKLQDNGDISAKGTVGYKKLNLPFAFFMDKEAIVLNVEGAKQPFYFPIASYEKEFGVAGLDPAKAEDLSKLITQFVVKNLPNPGVINVSSVSEAVYGEQLNLTKLHAEVTGQELPALLKTFLKSISKDTEGFTTLISGLYDYLYPIVKASGVNADDYLNLGLGDLPLDDKEGVVTVLHDAAKLAVDSLLLVYDKELDNLYEYEPELKTVLSKDTKLQVDLYVDSSLHIRKQNIDLKIALPQVDGIPLKSISLKAESQAWNIGGKVTADHLSTEGALDVNKVNLTPGETLRSFEPGSDVYRLLKDEIGITKKSLVIAPDDDYYYPVVIDNTTYVPLRYLAEDLDATIKWDGATRTITVTDDLEGDQLVFKVGSAQATLNGTKINLGKAVFIDEYGDANVPLRVLAEALHGKVTRDEEGWIYINRN</sequence>
<organism evidence="2 3">
    <name type="scientific">Paenibacillus agri</name>
    <dbReference type="NCBI Taxonomy" id="2744309"/>
    <lineage>
        <taxon>Bacteria</taxon>
        <taxon>Bacillati</taxon>
        <taxon>Bacillota</taxon>
        <taxon>Bacilli</taxon>
        <taxon>Bacillales</taxon>
        <taxon>Paenibacillaceae</taxon>
        <taxon>Paenibacillus</taxon>
    </lineage>
</organism>
<dbReference type="AlphaFoldDB" id="A0A850EX80"/>
<dbReference type="InterPro" id="IPR012854">
    <property type="entry name" value="Cu_amine_oxidase-like_N"/>
</dbReference>
<evidence type="ECO:0000313" key="3">
    <source>
        <dbReference type="Proteomes" id="UP000564806"/>
    </source>
</evidence>
<name>A0A850EX80_9BACL</name>
<proteinExistence type="predicted"/>
<dbReference type="RefSeq" id="WP_175374582.1">
    <property type="nucleotide sequence ID" value="NZ_JABWCS010000221.1"/>
</dbReference>
<dbReference type="SUPFAM" id="SSF55383">
    <property type="entry name" value="Copper amine oxidase, domain N"/>
    <property type="match status" value="1"/>
</dbReference>
<dbReference type="EMBL" id="JABWCS010000221">
    <property type="protein sequence ID" value="NUU64249.1"/>
    <property type="molecule type" value="Genomic_DNA"/>
</dbReference>
<feature type="domain" description="Copper amine oxidase-like N-terminal" evidence="1">
    <location>
        <begin position="406"/>
        <end position="500"/>
    </location>
</feature>
<reference evidence="2" key="1">
    <citation type="submission" date="2020-06" db="EMBL/GenBank/DDBJ databases">
        <title>Paenibacillus sp. nov., isolated from soil.</title>
        <authorList>
            <person name="Seo Y.L."/>
        </authorList>
    </citation>
    <scope>NUCLEOTIDE SEQUENCE [LARGE SCALE GENOMIC DNA]</scope>
    <source>
        <strain evidence="2">JW14</strain>
    </source>
</reference>
<dbReference type="Gene3D" id="3.30.457.10">
    <property type="entry name" value="Copper amine oxidase-like, N-terminal domain"/>
    <property type="match status" value="1"/>
</dbReference>
<comment type="caution">
    <text evidence="2">The sequence shown here is derived from an EMBL/GenBank/DDBJ whole genome shotgun (WGS) entry which is preliminary data.</text>
</comment>
<dbReference type="Proteomes" id="UP000564806">
    <property type="component" value="Unassembled WGS sequence"/>
</dbReference>
<accession>A0A850EX80</accession>
<keyword evidence="3" id="KW-1185">Reference proteome</keyword>
<dbReference type="Pfam" id="PF07833">
    <property type="entry name" value="Cu_amine_oxidN1"/>
    <property type="match status" value="1"/>
</dbReference>
<evidence type="ECO:0000313" key="2">
    <source>
        <dbReference type="EMBL" id="NUU64249.1"/>
    </source>
</evidence>
<dbReference type="InterPro" id="IPR036582">
    <property type="entry name" value="Mao_N_sf"/>
</dbReference>
<evidence type="ECO:0000259" key="1">
    <source>
        <dbReference type="Pfam" id="PF07833"/>
    </source>
</evidence>